<dbReference type="EMBL" id="CM047744">
    <property type="protein sequence ID" value="KAJ0028030.1"/>
    <property type="molecule type" value="Genomic_DNA"/>
</dbReference>
<evidence type="ECO:0000313" key="1">
    <source>
        <dbReference type="EMBL" id="KAJ0028030.1"/>
    </source>
</evidence>
<proteinExistence type="predicted"/>
<reference evidence="2" key="1">
    <citation type="journal article" date="2023" name="G3 (Bethesda)">
        <title>Genome assembly and association tests identify interacting loci associated with vigor, precocity, and sex in interspecific pistachio rootstocks.</title>
        <authorList>
            <person name="Palmer W."/>
            <person name="Jacygrad E."/>
            <person name="Sagayaradj S."/>
            <person name="Cavanaugh K."/>
            <person name="Han R."/>
            <person name="Bertier L."/>
            <person name="Beede B."/>
            <person name="Kafkas S."/>
            <person name="Golino D."/>
            <person name="Preece J."/>
            <person name="Michelmore R."/>
        </authorList>
    </citation>
    <scope>NUCLEOTIDE SEQUENCE [LARGE SCALE GENOMIC DNA]</scope>
</reference>
<comment type="caution">
    <text evidence="1">The sequence shown here is derived from an EMBL/GenBank/DDBJ whole genome shotgun (WGS) entry which is preliminary data.</text>
</comment>
<organism evidence="1 2">
    <name type="scientific">Pistacia integerrima</name>
    <dbReference type="NCBI Taxonomy" id="434235"/>
    <lineage>
        <taxon>Eukaryota</taxon>
        <taxon>Viridiplantae</taxon>
        <taxon>Streptophyta</taxon>
        <taxon>Embryophyta</taxon>
        <taxon>Tracheophyta</taxon>
        <taxon>Spermatophyta</taxon>
        <taxon>Magnoliopsida</taxon>
        <taxon>eudicotyledons</taxon>
        <taxon>Gunneridae</taxon>
        <taxon>Pentapetalae</taxon>
        <taxon>rosids</taxon>
        <taxon>malvids</taxon>
        <taxon>Sapindales</taxon>
        <taxon>Anacardiaceae</taxon>
        <taxon>Pistacia</taxon>
    </lineage>
</organism>
<evidence type="ECO:0000313" key="2">
    <source>
        <dbReference type="Proteomes" id="UP001163603"/>
    </source>
</evidence>
<protein>
    <submittedName>
        <fullName evidence="1">Uncharacterized protein</fullName>
    </submittedName>
</protein>
<gene>
    <name evidence="1" type="ORF">Pint_35235</name>
</gene>
<dbReference type="Proteomes" id="UP001163603">
    <property type="component" value="Chromosome 9"/>
</dbReference>
<sequence length="90" mass="10692">MHLKLADGSDPSFYSGKIIECGWSPEERVWVCMRIRTDKSTPNDFNTYRKVMRSITDNITEDVLLNEINEIIRLPMYADRIRNDSKRRLR</sequence>
<keyword evidence="2" id="KW-1185">Reference proteome</keyword>
<accession>A0ACC0Y2T5</accession>
<name>A0ACC0Y2T5_9ROSI</name>